<dbReference type="RefSeq" id="WP_156006285.1">
    <property type="nucleotide sequence ID" value="NZ_CP045483.1"/>
</dbReference>
<dbReference type="GO" id="GO:0030488">
    <property type="term" value="P:tRNA methylation"/>
    <property type="evidence" value="ECO:0007669"/>
    <property type="project" value="InterPro"/>
</dbReference>
<evidence type="ECO:0000256" key="4">
    <source>
        <dbReference type="ARBA" id="ARBA00022691"/>
    </source>
</evidence>
<comment type="function">
    <text evidence="7">S-adenosyl-L-methionine-dependent methyltransferase that acts as a component of the wyosine derivatives biosynthesis pathway. Probably methylates N-4 position of wybutosine-86 to produce wybutosine-72.</text>
</comment>
<feature type="domain" description="tRNA wybutosine-synthesizing protein" evidence="9">
    <location>
        <begin position="8"/>
        <end position="185"/>
    </location>
</feature>
<evidence type="ECO:0000256" key="8">
    <source>
        <dbReference type="SAM" id="MobiDB-lite"/>
    </source>
</evidence>
<evidence type="ECO:0000256" key="2">
    <source>
        <dbReference type="ARBA" id="ARBA00022603"/>
    </source>
</evidence>
<dbReference type="HAMAP" id="MF_00266">
    <property type="entry name" value="TYW3_archaea"/>
    <property type="match status" value="1"/>
</dbReference>
<dbReference type="Gene3D" id="3.30.1960.10">
    <property type="entry name" value="tRNA wybutosine-synthesizing-like"/>
    <property type="match status" value="1"/>
</dbReference>
<dbReference type="AlphaFoldDB" id="A0A650CNR0"/>
<dbReference type="Proteomes" id="UP000423396">
    <property type="component" value="Chromosome"/>
</dbReference>
<protein>
    <recommendedName>
        <fullName evidence="6 7">tRNA(Phe) 7-((3-amino-3-carboxypropyl)-4-demethylwyosine(37)-N(4))-methyltransferase</fullName>
        <ecNumber evidence="7">2.1.1.282</ecNumber>
    </recommendedName>
    <alternativeName>
        <fullName evidence="7">tRNA wyosine derivatives biosynthesis protein Taw3</fullName>
    </alternativeName>
</protein>
<dbReference type="Pfam" id="PF02676">
    <property type="entry name" value="TYW3"/>
    <property type="match status" value="1"/>
</dbReference>
<reference evidence="10 11" key="1">
    <citation type="submission" date="2019-10" db="EMBL/GenBank/DDBJ databases">
        <title>Genome Sequences from Six Type Strain Members of the Archaeal Family Sulfolobaceae: Acidianus ambivalens, Acidianus infernus, Metallosphaera prunae, Stygiolobus azoricus, Sulfolobus metallicus, and Sulfurisphaera ohwakuensis.</title>
        <authorList>
            <person name="Counts J.A."/>
            <person name="Kelly R.M."/>
        </authorList>
    </citation>
    <scope>NUCLEOTIDE SEQUENCE [LARGE SCALE GENOMIC DNA]</scope>
    <source>
        <strain evidence="10 11">FC6</strain>
    </source>
</reference>
<evidence type="ECO:0000256" key="3">
    <source>
        <dbReference type="ARBA" id="ARBA00022679"/>
    </source>
</evidence>
<name>A0A650CNR0_9CREN</name>
<dbReference type="OrthoDB" id="19299at2157"/>
<dbReference type="InterPro" id="IPR003827">
    <property type="entry name" value="tRNA_yW-synthesising"/>
</dbReference>
<dbReference type="NCBIfam" id="NF003263">
    <property type="entry name" value="PRK04235.1-1"/>
    <property type="match status" value="1"/>
</dbReference>
<evidence type="ECO:0000256" key="7">
    <source>
        <dbReference type="HAMAP-Rule" id="MF_00266"/>
    </source>
</evidence>
<dbReference type="GO" id="GO:0008175">
    <property type="term" value="F:tRNA methyltransferase activity"/>
    <property type="evidence" value="ECO:0007669"/>
    <property type="project" value="InterPro"/>
</dbReference>
<dbReference type="EC" id="2.1.1.282" evidence="7"/>
<comment type="catalytic activity">
    <reaction evidence="7">
        <text>4-demethyl-7-[(3S)-3-amino-3-carboxypropyl]wyosine(37) in tRNA(Phe) + S-adenosyl-L-methionine = 7-[(3S)-3-amino-3-carboxypropyl]wyosine(37) in tRNA(Phe) + S-adenosyl-L-homocysteine + H(+)</text>
        <dbReference type="Rhea" id="RHEA:36635"/>
        <dbReference type="Rhea" id="RHEA-COMP:10378"/>
        <dbReference type="Rhea" id="RHEA-COMP:10379"/>
        <dbReference type="ChEBI" id="CHEBI:15378"/>
        <dbReference type="ChEBI" id="CHEBI:57856"/>
        <dbReference type="ChEBI" id="CHEBI:59789"/>
        <dbReference type="ChEBI" id="CHEBI:73543"/>
        <dbReference type="ChEBI" id="CHEBI:73550"/>
        <dbReference type="EC" id="2.1.1.282"/>
    </reaction>
</comment>
<dbReference type="PANTHER" id="PTHR48418">
    <property type="entry name" value="TRNA WYBUTOSINE-SYNTHESIZING PROTEIN 3"/>
    <property type="match status" value="1"/>
</dbReference>
<keyword evidence="2 7" id="KW-0489">Methyltransferase</keyword>
<keyword evidence="11" id="KW-1185">Reference proteome</keyword>
<evidence type="ECO:0000259" key="9">
    <source>
        <dbReference type="Pfam" id="PF02676"/>
    </source>
</evidence>
<dbReference type="InterPro" id="IPR022908">
    <property type="entry name" value="Taw3"/>
</dbReference>
<organism evidence="10 11">
    <name type="scientific">Stygiolobus azoricus</name>
    <dbReference type="NCBI Taxonomy" id="41675"/>
    <lineage>
        <taxon>Archaea</taxon>
        <taxon>Thermoproteota</taxon>
        <taxon>Thermoprotei</taxon>
        <taxon>Sulfolobales</taxon>
        <taxon>Sulfolobaceae</taxon>
        <taxon>Stygiolobus</taxon>
    </lineage>
</organism>
<keyword evidence="5 7" id="KW-0819">tRNA processing</keyword>
<keyword evidence="3 7" id="KW-0808">Transferase</keyword>
<gene>
    <name evidence="7" type="primary">taw3</name>
    <name evidence="10" type="ORF">D1868_05405</name>
</gene>
<accession>A0A650CNR0</accession>
<keyword evidence="4 7" id="KW-0949">S-adenosyl-L-methionine</keyword>
<proteinExistence type="inferred from homology"/>
<dbReference type="PANTHER" id="PTHR48418:SF1">
    <property type="entry name" value="TRNA WYBUTOSINE-SYNTHESIZING PROTEIN 3"/>
    <property type="match status" value="1"/>
</dbReference>
<dbReference type="GeneID" id="42798485"/>
<evidence type="ECO:0000256" key="1">
    <source>
        <dbReference type="ARBA" id="ARBA00008569"/>
    </source>
</evidence>
<dbReference type="KEGG" id="sazo:D1868_05405"/>
<feature type="region of interest" description="Disordered" evidence="8">
    <location>
        <begin position="185"/>
        <end position="213"/>
    </location>
</feature>
<evidence type="ECO:0000313" key="11">
    <source>
        <dbReference type="Proteomes" id="UP000423396"/>
    </source>
</evidence>
<sequence>MENWEDYKKKAWERILRDKEIGYLDPDIFEVLEVFFKRQKAYTQSSCSGRVSIVDSYLPWERKDSTVVYKNHITFSMEDLKDTISKGYVRRLWLIVQGPILHVYTKDMEEAWELLKIARGAGFKHSGILTSNNKGVLIELRTGVKMVHYLSPSLDQKELEELVSISLEVLRKGKDKLRKLKESVESSISNESMELRENSKRETELHYGINQPP</sequence>
<evidence type="ECO:0000256" key="6">
    <source>
        <dbReference type="ARBA" id="ARBA00030554"/>
    </source>
</evidence>
<dbReference type="EMBL" id="CP045483">
    <property type="protein sequence ID" value="QGR19476.1"/>
    <property type="molecule type" value="Genomic_DNA"/>
</dbReference>
<dbReference type="SUPFAM" id="SSF111278">
    <property type="entry name" value="SSo0622-like"/>
    <property type="match status" value="1"/>
</dbReference>
<comment type="similarity">
    <text evidence="1 7">Belongs to the TYW3 family.</text>
</comment>
<evidence type="ECO:0000313" key="10">
    <source>
        <dbReference type="EMBL" id="QGR19476.1"/>
    </source>
</evidence>
<dbReference type="InterPro" id="IPR036602">
    <property type="entry name" value="tRNA_yW-synthesising-like_sf"/>
</dbReference>
<evidence type="ECO:0000256" key="5">
    <source>
        <dbReference type="ARBA" id="ARBA00022694"/>
    </source>
</evidence>
<feature type="compositionally biased region" description="Basic and acidic residues" evidence="8">
    <location>
        <begin position="193"/>
        <end position="205"/>
    </location>
</feature>
<dbReference type="GO" id="GO:0031591">
    <property type="term" value="P:wybutosine biosynthetic process"/>
    <property type="evidence" value="ECO:0007669"/>
    <property type="project" value="InterPro"/>
</dbReference>